<dbReference type="Proteomes" id="UP001165587">
    <property type="component" value="Unassembled WGS sequence"/>
</dbReference>
<dbReference type="AlphaFoldDB" id="A0AA41XJD6"/>
<dbReference type="EMBL" id="JANLCK010000009">
    <property type="protein sequence ID" value="MCS5727225.1"/>
    <property type="molecule type" value="Genomic_DNA"/>
</dbReference>
<reference evidence="4" key="1">
    <citation type="submission" date="2022-08" db="EMBL/GenBank/DDBJ databases">
        <authorList>
            <person name="Deng Y."/>
            <person name="Han X.-F."/>
            <person name="Zhang Y.-Q."/>
        </authorList>
    </citation>
    <scope>NUCLEOTIDE SEQUENCE</scope>
    <source>
        <strain evidence="4">CPCC 203407</strain>
    </source>
</reference>
<feature type="domain" description="MobA-like NTP transferase" evidence="3">
    <location>
        <begin position="5"/>
        <end position="163"/>
    </location>
</feature>
<evidence type="ECO:0000313" key="4">
    <source>
        <dbReference type="EMBL" id="MCS5727225.1"/>
    </source>
</evidence>
<proteinExistence type="predicted"/>
<protein>
    <submittedName>
        <fullName evidence="4">NTP transferase domain-containing protein</fullName>
    </submittedName>
</protein>
<evidence type="ECO:0000313" key="5">
    <source>
        <dbReference type="Proteomes" id="UP001165587"/>
    </source>
</evidence>
<feature type="region of interest" description="Disordered" evidence="2">
    <location>
        <begin position="198"/>
        <end position="222"/>
    </location>
</feature>
<dbReference type="PANTHER" id="PTHR19136:SF81">
    <property type="entry name" value="MOLYBDENUM COFACTOR GUANYLYLTRANSFERASE"/>
    <property type="match status" value="1"/>
</dbReference>
<evidence type="ECO:0000256" key="2">
    <source>
        <dbReference type="SAM" id="MobiDB-lite"/>
    </source>
</evidence>
<dbReference type="Gene3D" id="3.90.550.10">
    <property type="entry name" value="Spore Coat Polysaccharide Biosynthesis Protein SpsA, Chain A"/>
    <property type="match status" value="1"/>
</dbReference>
<evidence type="ECO:0000259" key="3">
    <source>
        <dbReference type="Pfam" id="PF12804"/>
    </source>
</evidence>
<dbReference type="Pfam" id="PF12804">
    <property type="entry name" value="NTP_transf_3"/>
    <property type="match status" value="1"/>
</dbReference>
<dbReference type="SUPFAM" id="SSF53448">
    <property type="entry name" value="Nucleotide-diphospho-sugar transferases"/>
    <property type="match status" value="1"/>
</dbReference>
<dbReference type="GO" id="GO:0016779">
    <property type="term" value="F:nucleotidyltransferase activity"/>
    <property type="evidence" value="ECO:0007669"/>
    <property type="project" value="TreeGrafter"/>
</dbReference>
<dbReference type="RefSeq" id="WP_259530200.1">
    <property type="nucleotide sequence ID" value="NZ_JANLCK010000009.1"/>
</dbReference>
<gene>
    <name evidence="4" type="ORF">N1028_15105</name>
</gene>
<comment type="caution">
    <text evidence="4">The sequence shown here is derived from an EMBL/GenBank/DDBJ whole genome shotgun (WGS) entry which is preliminary data.</text>
</comment>
<accession>A0AA41XJD6</accession>
<evidence type="ECO:0000256" key="1">
    <source>
        <dbReference type="ARBA" id="ARBA00022679"/>
    </source>
</evidence>
<keyword evidence="1 4" id="KW-0808">Transferase</keyword>
<dbReference type="PANTHER" id="PTHR19136">
    <property type="entry name" value="MOLYBDENUM COFACTOR GUANYLYLTRANSFERASE"/>
    <property type="match status" value="1"/>
</dbReference>
<keyword evidence="5" id="KW-1185">Reference proteome</keyword>
<sequence length="222" mass="22370">MLLDAIVLAGGRSSRLGGSPKAELLVRGRRLVDIAVEAVLTAGSRHVVVVGPDELAPLPAAATLTREDPPFGGPAAALAAGLAGLADLAADVSTPPDALLVLACDMPGAERALPALLDAVLSESSGTPRAGGGSGEGWAVMAVDHDGRRQPLLAVYGLAALSARVSVRSSEPGGLDGAPFHSLLEGLGITEVPIPAGSSSDIDTWSDAGRFHAHPRSAQEHR</sequence>
<organism evidence="4 5">
    <name type="scientific">Herbiconiux oxytropis</name>
    <dbReference type="NCBI Taxonomy" id="2970915"/>
    <lineage>
        <taxon>Bacteria</taxon>
        <taxon>Bacillati</taxon>
        <taxon>Actinomycetota</taxon>
        <taxon>Actinomycetes</taxon>
        <taxon>Micrococcales</taxon>
        <taxon>Microbacteriaceae</taxon>
        <taxon>Herbiconiux</taxon>
    </lineage>
</organism>
<dbReference type="InterPro" id="IPR025877">
    <property type="entry name" value="MobA-like_NTP_Trfase"/>
</dbReference>
<dbReference type="InterPro" id="IPR029044">
    <property type="entry name" value="Nucleotide-diphossugar_trans"/>
</dbReference>
<name>A0AA41XJD6_9MICO</name>